<sequence length="255" mass="28421">MESFSSEGILKFPDFELSVKSFGSEVDTSEDRLLEESKSSFAMPQNFSSSESSMATRPFFASSSSNDSSVTKSLFCASLMNTNVYDMIRQLRDMFQMQARTERYDATRALNACKMVKGTLCSSHENEEAHRSPRKARLPSSIATSNDPILNSLPDDYKQFVINYSMNNMDKTIVELHSMLKTTELSMETKNKDVLMVRDGGVKKKHGHGNTSRGKGQVQASQSVPKVIDNCKGKGKGKKVKPNKARTEKSMLQVP</sequence>
<dbReference type="EMBL" id="JARYMX010000004">
    <property type="protein sequence ID" value="KAJ9552707.1"/>
    <property type="molecule type" value="Genomic_DNA"/>
</dbReference>
<dbReference type="AlphaFoldDB" id="A0AA38WA34"/>
<proteinExistence type="predicted"/>
<keyword evidence="3" id="KW-1185">Reference proteome</keyword>
<feature type="compositionally biased region" description="Polar residues" evidence="1">
    <location>
        <begin position="209"/>
        <end position="224"/>
    </location>
</feature>
<comment type="caution">
    <text evidence="2">The sequence shown here is derived from an EMBL/GenBank/DDBJ whole genome shotgun (WGS) entry which is preliminary data.</text>
</comment>
<evidence type="ECO:0000313" key="3">
    <source>
        <dbReference type="Proteomes" id="UP001172457"/>
    </source>
</evidence>
<feature type="compositionally biased region" description="Basic residues" evidence="1">
    <location>
        <begin position="233"/>
        <end position="244"/>
    </location>
</feature>
<reference evidence="2" key="1">
    <citation type="submission" date="2023-03" db="EMBL/GenBank/DDBJ databases">
        <title>Chromosome-scale reference genome and RAD-based genetic map of yellow starthistle (Centaurea solstitialis) reveal putative structural variation and QTLs associated with invader traits.</title>
        <authorList>
            <person name="Reatini B."/>
            <person name="Cang F.A."/>
            <person name="Jiang Q."/>
            <person name="Mckibben M.T.W."/>
            <person name="Barker M.S."/>
            <person name="Rieseberg L.H."/>
            <person name="Dlugosch K.M."/>
        </authorList>
    </citation>
    <scope>NUCLEOTIDE SEQUENCE</scope>
    <source>
        <strain evidence="2">CAN-66</strain>
        <tissue evidence="2">Leaf</tissue>
    </source>
</reference>
<evidence type="ECO:0000256" key="1">
    <source>
        <dbReference type="SAM" id="MobiDB-lite"/>
    </source>
</evidence>
<protein>
    <submittedName>
        <fullName evidence="2">Uncharacterized protein</fullName>
    </submittedName>
</protein>
<organism evidence="2 3">
    <name type="scientific">Centaurea solstitialis</name>
    <name type="common">yellow star-thistle</name>
    <dbReference type="NCBI Taxonomy" id="347529"/>
    <lineage>
        <taxon>Eukaryota</taxon>
        <taxon>Viridiplantae</taxon>
        <taxon>Streptophyta</taxon>
        <taxon>Embryophyta</taxon>
        <taxon>Tracheophyta</taxon>
        <taxon>Spermatophyta</taxon>
        <taxon>Magnoliopsida</taxon>
        <taxon>eudicotyledons</taxon>
        <taxon>Gunneridae</taxon>
        <taxon>Pentapetalae</taxon>
        <taxon>asterids</taxon>
        <taxon>campanulids</taxon>
        <taxon>Asterales</taxon>
        <taxon>Asteraceae</taxon>
        <taxon>Carduoideae</taxon>
        <taxon>Cardueae</taxon>
        <taxon>Centaureinae</taxon>
        <taxon>Centaurea</taxon>
    </lineage>
</organism>
<feature type="region of interest" description="Disordered" evidence="1">
    <location>
        <begin position="123"/>
        <end position="143"/>
    </location>
</feature>
<accession>A0AA38WA34</accession>
<dbReference type="Proteomes" id="UP001172457">
    <property type="component" value="Chromosome 4"/>
</dbReference>
<evidence type="ECO:0000313" key="2">
    <source>
        <dbReference type="EMBL" id="KAJ9552707.1"/>
    </source>
</evidence>
<feature type="region of interest" description="Disordered" evidence="1">
    <location>
        <begin position="201"/>
        <end position="255"/>
    </location>
</feature>
<name>A0AA38WA34_9ASTR</name>
<gene>
    <name evidence="2" type="ORF">OSB04_016752</name>
</gene>